<feature type="region of interest" description="Disordered" evidence="1">
    <location>
        <begin position="66"/>
        <end position="89"/>
    </location>
</feature>
<name>A0A6H9WTA7_9MICO</name>
<dbReference type="Proteomes" id="UP000431744">
    <property type="component" value="Unassembled WGS sequence"/>
</dbReference>
<accession>A0A6H9WTA7</accession>
<sequence>MAPSIDELRTMLETDGFGLEINEQPDRTHVEVVMTSPDACADCIVPESIMRMYLEPALGVQGDALTISYPPESASPTSTSSTAGADTTP</sequence>
<organism evidence="2 3">
    <name type="scientific">Pseudoclavibacter endophyticus</name>
    <dbReference type="NCBI Taxonomy" id="1778590"/>
    <lineage>
        <taxon>Bacteria</taxon>
        <taxon>Bacillati</taxon>
        <taxon>Actinomycetota</taxon>
        <taxon>Actinomycetes</taxon>
        <taxon>Micrococcales</taxon>
        <taxon>Microbacteriaceae</taxon>
        <taxon>Pseudoclavibacter</taxon>
    </lineage>
</organism>
<evidence type="ECO:0008006" key="4">
    <source>
        <dbReference type="Google" id="ProtNLM"/>
    </source>
</evidence>
<evidence type="ECO:0000313" key="3">
    <source>
        <dbReference type="Proteomes" id="UP000431744"/>
    </source>
</evidence>
<reference evidence="2 3" key="1">
    <citation type="submission" date="2019-09" db="EMBL/GenBank/DDBJ databases">
        <title>Phylogeny of genus Pseudoclavibacter and closely related genus.</title>
        <authorList>
            <person name="Li Y."/>
        </authorList>
    </citation>
    <scope>NUCLEOTIDE SEQUENCE [LARGE SCALE GENOMIC DNA]</scope>
    <source>
        <strain evidence="2 3">EGI 60007</strain>
    </source>
</reference>
<proteinExistence type="predicted"/>
<evidence type="ECO:0000313" key="2">
    <source>
        <dbReference type="EMBL" id="KAB1649634.1"/>
    </source>
</evidence>
<dbReference type="AlphaFoldDB" id="A0A6H9WTA7"/>
<dbReference type="OrthoDB" id="5194609at2"/>
<gene>
    <name evidence="2" type="ORF">F8O04_05160</name>
</gene>
<dbReference type="EMBL" id="WBJY01000001">
    <property type="protein sequence ID" value="KAB1649634.1"/>
    <property type="molecule type" value="Genomic_DNA"/>
</dbReference>
<keyword evidence="3" id="KW-1185">Reference proteome</keyword>
<feature type="compositionally biased region" description="Low complexity" evidence="1">
    <location>
        <begin position="70"/>
        <end position="89"/>
    </location>
</feature>
<protein>
    <recommendedName>
        <fullName evidence="4">NifU family protein</fullName>
    </recommendedName>
</protein>
<comment type="caution">
    <text evidence="2">The sequence shown here is derived from an EMBL/GenBank/DDBJ whole genome shotgun (WGS) entry which is preliminary data.</text>
</comment>
<dbReference type="RefSeq" id="WP_158028224.1">
    <property type="nucleotide sequence ID" value="NZ_BMHG01000001.1"/>
</dbReference>
<evidence type="ECO:0000256" key="1">
    <source>
        <dbReference type="SAM" id="MobiDB-lite"/>
    </source>
</evidence>